<accession>A0ABD0LBG8</accession>
<feature type="region of interest" description="Disordered" evidence="1">
    <location>
        <begin position="66"/>
        <end position="85"/>
    </location>
</feature>
<evidence type="ECO:0000256" key="1">
    <source>
        <dbReference type="SAM" id="MobiDB-lite"/>
    </source>
</evidence>
<organism evidence="2 3">
    <name type="scientific">Batillaria attramentaria</name>
    <dbReference type="NCBI Taxonomy" id="370345"/>
    <lineage>
        <taxon>Eukaryota</taxon>
        <taxon>Metazoa</taxon>
        <taxon>Spiralia</taxon>
        <taxon>Lophotrochozoa</taxon>
        <taxon>Mollusca</taxon>
        <taxon>Gastropoda</taxon>
        <taxon>Caenogastropoda</taxon>
        <taxon>Sorbeoconcha</taxon>
        <taxon>Cerithioidea</taxon>
        <taxon>Batillariidae</taxon>
        <taxon>Batillaria</taxon>
    </lineage>
</organism>
<keyword evidence="3" id="KW-1185">Reference proteome</keyword>
<dbReference type="EMBL" id="JACVVK020000066">
    <property type="protein sequence ID" value="KAK7496563.1"/>
    <property type="molecule type" value="Genomic_DNA"/>
</dbReference>
<name>A0ABD0LBG8_9CAEN</name>
<protein>
    <submittedName>
        <fullName evidence="2">Uncharacterized protein</fullName>
    </submittedName>
</protein>
<dbReference type="AlphaFoldDB" id="A0ABD0LBG8"/>
<evidence type="ECO:0000313" key="3">
    <source>
        <dbReference type="Proteomes" id="UP001519460"/>
    </source>
</evidence>
<sequence length="211" mass="23068">MQVEETSLLLRRNPSEARVHCDVSGFVVTLPCHDMSGERQILTSYCASGCNRTRRPGAVVVVEKDRQGDAAMGKDSRRGERGRRGRGWAGVGVWVLMSVVGQGTWGGVGDVGWIGVGDWCQWLGKGMRVGGAGRGRGSGGGGINWTYRDAACESYFPWTVLVVRIEEHNEFPWEIHRNDPVWMAVTDWILTIVTCSGTDTPPGSDKSDNTK</sequence>
<proteinExistence type="predicted"/>
<gene>
    <name evidence="2" type="ORF">BaRGS_00012215</name>
</gene>
<reference evidence="2 3" key="1">
    <citation type="journal article" date="2023" name="Sci. Data">
        <title>Genome assembly of the Korean intertidal mud-creeper Batillaria attramentaria.</title>
        <authorList>
            <person name="Patra A.K."/>
            <person name="Ho P.T."/>
            <person name="Jun S."/>
            <person name="Lee S.J."/>
            <person name="Kim Y."/>
            <person name="Won Y.J."/>
        </authorList>
    </citation>
    <scope>NUCLEOTIDE SEQUENCE [LARGE SCALE GENOMIC DNA]</scope>
    <source>
        <strain evidence="2">Wonlab-2016</strain>
    </source>
</reference>
<comment type="caution">
    <text evidence="2">The sequence shown here is derived from an EMBL/GenBank/DDBJ whole genome shotgun (WGS) entry which is preliminary data.</text>
</comment>
<dbReference type="Proteomes" id="UP001519460">
    <property type="component" value="Unassembled WGS sequence"/>
</dbReference>
<evidence type="ECO:0000313" key="2">
    <source>
        <dbReference type="EMBL" id="KAK7496563.1"/>
    </source>
</evidence>
<feature type="compositionally biased region" description="Basic and acidic residues" evidence="1">
    <location>
        <begin position="66"/>
        <end position="79"/>
    </location>
</feature>